<dbReference type="InParanoid" id="B9RHG8"/>
<keyword evidence="8" id="KW-1185">Reference proteome</keyword>
<keyword evidence="2" id="KW-0805">Transcription regulation</keyword>
<dbReference type="InterPro" id="IPR045843">
    <property type="entry name" value="IND-like"/>
</dbReference>
<dbReference type="SMART" id="SM00353">
    <property type="entry name" value="HLH"/>
    <property type="match status" value="1"/>
</dbReference>
<evidence type="ECO:0000313" key="8">
    <source>
        <dbReference type="Proteomes" id="UP000008311"/>
    </source>
</evidence>
<dbReference type="STRING" id="3988.B9RHG8"/>
<evidence type="ECO:0000313" key="7">
    <source>
        <dbReference type="EMBL" id="EEF49178.1"/>
    </source>
</evidence>
<dbReference type="PANTHER" id="PTHR16223:SF345">
    <property type="entry name" value="TRANSCRIPTION FACTOR BHLH130-LIKE"/>
    <property type="match status" value="1"/>
</dbReference>
<dbReference type="InterPro" id="IPR036638">
    <property type="entry name" value="HLH_DNA-bd_sf"/>
</dbReference>
<sequence length="432" mass="47901">MHSVVGGFQGSEEEEEMSLLYSTSFKHQEGEFRKNQEFMDLNHHHCNQDPLHHNSGLMRYRSAPGSFLDSLINGTTSGGGNECQDYRSFRSSSPEMETILSRFMSTCNGSGDSNSQNLQEYGERPEMKQEMEDPQMVYQSSAVNNLANNGNSVDISNSVDSSFNVMNPMAMENSLPARKFSAVNGSNLVRQHSSPAGFFSNLGVDNNGFTITKEVGGFQVSNGLNGESNPSTSRLGNHLNFSSGQRLLPQIAETGDENPGASSPEGSIGKRQYMNFANDSWDDSSSNDFKRLRDNDGSVYSSLNILENQSGNSGNRITSLTHHLSLPKTAGEMATVEKFLQFQGSVPCKIRAKRGFATHPRSIAERVRRTRISERMRKLQDLFPNMDKQTNTADMLDLAVEYIKDLQKQVKTLKDTKAKCTCPSKQKIYDSA</sequence>
<dbReference type="FunFam" id="4.10.280.10:FF:000021">
    <property type="entry name" value="Transcription factor bHLH130 family"/>
    <property type="match status" value="1"/>
</dbReference>
<evidence type="ECO:0000256" key="1">
    <source>
        <dbReference type="ARBA" id="ARBA00004123"/>
    </source>
</evidence>
<dbReference type="Pfam" id="PF00010">
    <property type="entry name" value="HLH"/>
    <property type="match status" value="1"/>
</dbReference>
<dbReference type="AlphaFoldDB" id="B9RHG8"/>
<dbReference type="Gene3D" id="4.10.280.10">
    <property type="entry name" value="Helix-loop-helix DNA-binding domain"/>
    <property type="match status" value="1"/>
</dbReference>
<comment type="subcellular location">
    <subcellularLocation>
        <location evidence="1">Nucleus</location>
    </subcellularLocation>
</comment>
<keyword evidence="4" id="KW-0804">Transcription</keyword>
<dbReference type="eggNOG" id="ENOG502R60A">
    <property type="taxonomic scope" value="Eukaryota"/>
</dbReference>
<name>B9RHG8_RICCO</name>
<dbReference type="PROSITE" id="PS50888">
    <property type="entry name" value="BHLH"/>
    <property type="match status" value="1"/>
</dbReference>
<dbReference type="FunCoup" id="B9RHG8">
    <property type="interactions" value="59"/>
</dbReference>
<evidence type="ECO:0000256" key="2">
    <source>
        <dbReference type="ARBA" id="ARBA00023015"/>
    </source>
</evidence>
<evidence type="ECO:0000256" key="3">
    <source>
        <dbReference type="ARBA" id="ARBA00023125"/>
    </source>
</evidence>
<proteinExistence type="predicted"/>
<feature type="domain" description="BHLH" evidence="6">
    <location>
        <begin position="356"/>
        <end position="406"/>
    </location>
</feature>
<dbReference type="EMBL" id="EQ973779">
    <property type="protein sequence ID" value="EEF49178.1"/>
    <property type="molecule type" value="Genomic_DNA"/>
</dbReference>
<dbReference type="GO" id="GO:0000978">
    <property type="term" value="F:RNA polymerase II cis-regulatory region sequence-specific DNA binding"/>
    <property type="evidence" value="ECO:0000318"/>
    <property type="project" value="GO_Central"/>
</dbReference>
<evidence type="ECO:0000259" key="6">
    <source>
        <dbReference type="PROSITE" id="PS50888"/>
    </source>
</evidence>
<reference evidence="8" key="1">
    <citation type="journal article" date="2010" name="Nat. Biotechnol.">
        <title>Draft genome sequence of the oilseed species Ricinus communis.</title>
        <authorList>
            <person name="Chan A.P."/>
            <person name="Crabtree J."/>
            <person name="Zhao Q."/>
            <person name="Lorenzi H."/>
            <person name="Orvis J."/>
            <person name="Puiu D."/>
            <person name="Melake-Berhan A."/>
            <person name="Jones K.M."/>
            <person name="Redman J."/>
            <person name="Chen G."/>
            <person name="Cahoon E.B."/>
            <person name="Gedil M."/>
            <person name="Stanke M."/>
            <person name="Haas B.J."/>
            <person name="Wortman J.R."/>
            <person name="Fraser-Liggett C.M."/>
            <person name="Ravel J."/>
            <person name="Rabinowicz P.D."/>
        </authorList>
    </citation>
    <scope>NUCLEOTIDE SEQUENCE [LARGE SCALE GENOMIC DNA]</scope>
    <source>
        <strain evidence="8">cv. Hale</strain>
    </source>
</reference>
<dbReference type="CDD" id="cd11393">
    <property type="entry name" value="bHLH_AtbHLH_like"/>
    <property type="match status" value="1"/>
</dbReference>
<keyword evidence="3" id="KW-0238">DNA-binding</keyword>
<dbReference type="GO" id="GO:0006357">
    <property type="term" value="P:regulation of transcription by RNA polymerase II"/>
    <property type="evidence" value="ECO:0000318"/>
    <property type="project" value="GO_Central"/>
</dbReference>
<organism evidence="7 8">
    <name type="scientific">Ricinus communis</name>
    <name type="common">Castor bean</name>
    <dbReference type="NCBI Taxonomy" id="3988"/>
    <lineage>
        <taxon>Eukaryota</taxon>
        <taxon>Viridiplantae</taxon>
        <taxon>Streptophyta</taxon>
        <taxon>Embryophyta</taxon>
        <taxon>Tracheophyta</taxon>
        <taxon>Spermatophyta</taxon>
        <taxon>Magnoliopsida</taxon>
        <taxon>eudicotyledons</taxon>
        <taxon>Gunneridae</taxon>
        <taxon>Pentapetalae</taxon>
        <taxon>rosids</taxon>
        <taxon>fabids</taxon>
        <taxon>Malpighiales</taxon>
        <taxon>Euphorbiaceae</taxon>
        <taxon>Acalyphoideae</taxon>
        <taxon>Acalypheae</taxon>
        <taxon>Ricinus</taxon>
    </lineage>
</organism>
<dbReference type="OMA" id="FEMPAME"/>
<dbReference type="GO" id="GO:0046983">
    <property type="term" value="F:protein dimerization activity"/>
    <property type="evidence" value="ECO:0007669"/>
    <property type="project" value="InterPro"/>
</dbReference>
<protein>
    <submittedName>
        <fullName evidence="7">DNA binding protein, putative</fullName>
    </submittedName>
</protein>
<dbReference type="SUPFAM" id="SSF47459">
    <property type="entry name" value="HLH, helix-loop-helix DNA-binding domain"/>
    <property type="match status" value="1"/>
</dbReference>
<dbReference type="InterPro" id="IPR045239">
    <property type="entry name" value="bHLH95_bHLH"/>
</dbReference>
<gene>
    <name evidence="7" type="ORF">RCOM_1526050</name>
</gene>
<dbReference type="GO" id="GO:0000981">
    <property type="term" value="F:DNA-binding transcription factor activity, RNA polymerase II-specific"/>
    <property type="evidence" value="ECO:0000318"/>
    <property type="project" value="GO_Central"/>
</dbReference>
<accession>B9RHG8</accession>
<evidence type="ECO:0000256" key="5">
    <source>
        <dbReference type="ARBA" id="ARBA00023242"/>
    </source>
</evidence>
<dbReference type="Proteomes" id="UP000008311">
    <property type="component" value="Unassembled WGS sequence"/>
</dbReference>
<dbReference type="GO" id="GO:0005634">
    <property type="term" value="C:nucleus"/>
    <property type="evidence" value="ECO:0000318"/>
    <property type="project" value="GO_Central"/>
</dbReference>
<evidence type="ECO:0000256" key="4">
    <source>
        <dbReference type="ARBA" id="ARBA00023163"/>
    </source>
</evidence>
<keyword evidence="5" id="KW-0539">Nucleus</keyword>
<dbReference type="PANTHER" id="PTHR16223">
    <property type="entry name" value="TRANSCRIPTION FACTOR BHLH83-RELATED"/>
    <property type="match status" value="1"/>
</dbReference>
<dbReference type="InterPro" id="IPR011598">
    <property type="entry name" value="bHLH_dom"/>
</dbReference>